<organism evidence="1 2">
    <name type="scientific">Cronartium quercuum f. sp. fusiforme G11</name>
    <dbReference type="NCBI Taxonomy" id="708437"/>
    <lineage>
        <taxon>Eukaryota</taxon>
        <taxon>Fungi</taxon>
        <taxon>Dikarya</taxon>
        <taxon>Basidiomycota</taxon>
        <taxon>Pucciniomycotina</taxon>
        <taxon>Pucciniomycetes</taxon>
        <taxon>Pucciniales</taxon>
        <taxon>Coleosporiaceae</taxon>
        <taxon>Cronartium</taxon>
    </lineage>
</organism>
<dbReference type="Proteomes" id="UP000886653">
    <property type="component" value="Unassembled WGS sequence"/>
</dbReference>
<protein>
    <submittedName>
        <fullName evidence="1">Uncharacterized protein</fullName>
    </submittedName>
</protein>
<sequence>MATGLPDKIENVPFSCADCLLSKSVHMQMLGPLGGEWPQPLKLLIADIAGPFNAGMAGICPEAADGLCYLPGEHEQ</sequence>
<gene>
    <name evidence="1" type="ORF">CROQUDRAFT_100083</name>
</gene>
<keyword evidence="2" id="KW-1185">Reference proteome</keyword>
<evidence type="ECO:0000313" key="2">
    <source>
        <dbReference type="Proteomes" id="UP000886653"/>
    </source>
</evidence>
<reference evidence="1" key="1">
    <citation type="submission" date="2013-11" db="EMBL/GenBank/DDBJ databases">
        <title>Genome sequence of the fusiform rust pathogen reveals effectors for host alternation and coevolution with pine.</title>
        <authorList>
            <consortium name="DOE Joint Genome Institute"/>
            <person name="Smith K."/>
            <person name="Pendleton A."/>
            <person name="Kubisiak T."/>
            <person name="Anderson C."/>
            <person name="Salamov A."/>
            <person name="Aerts A."/>
            <person name="Riley R."/>
            <person name="Clum A."/>
            <person name="Lindquist E."/>
            <person name="Ence D."/>
            <person name="Campbell M."/>
            <person name="Kronenberg Z."/>
            <person name="Feau N."/>
            <person name="Dhillon B."/>
            <person name="Hamelin R."/>
            <person name="Burleigh J."/>
            <person name="Smith J."/>
            <person name="Yandell M."/>
            <person name="Nelson C."/>
            <person name="Grigoriev I."/>
            <person name="Davis J."/>
        </authorList>
    </citation>
    <scope>NUCLEOTIDE SEQUENCE</scope>
    <source>
        <strain evidence="1">G11</strain>
    </source>
</reference>
<accession>A0A9P6NB04</accession>
<evidence type="ECO:0000313" key="1">
    <source>
        <dbReference type="EMBL" id="KAG0140461.1"/>
    </source>
</evidence>
<dbReference type="EMBL" id="MU167442">
    <property type="protein sequence ID" value="KAG0140461.1"/>
    <property type="molecule type" value="Genomic_DNA"/>
</dbReference>
<name>A0A9P6NB04_9BASI</name>
<proteinExistence type="predicted"/>
<dbReference type="AlphaFoldDB" id="A0A9P6NB04"/>
<comment type="caution">
    <text evidence="1">The sequence shown here is derived from an EMBL/GenBank/DDBJ whole genome shotgun (WGS) entry which is preliminary data.</text>
</comment>